<keyword evidence="9" id="KW-0539">Nucleus</keyword>
<feature type="domain" description="Carbohydrate kinase PfkB" evidence="10">
    <location>
        <begin position="12"/>
        <end position="320"/>
    </location>
</feature>
<keyword evidence="4 9" id="KW-0418">Kinase</keyword>
<name>A0A9P3GFZ8_9APHY</name>
<dbReference type="SUPFAM" id="SSF53613">
    <property type="entry name" value="Ribokinase-like"/>
    <property type="match status" value="1"/>
</dbReference>
<dbReference type="Pfam" id="PF00294">
    <property type="entry name" value="PfkB"/>
    <property type="match status" value="1"/>
</dbReference>
<keyword evidence="1 9" id="KW-0808">Transferase</keyword>
<evidence type="ECO:0000256" key="4">
    <source>
        <dbReference type="ARBA" id="ARBA00022777"/>
    </source>
</evidence>
<feature type="binding site" evidence="9">
    <location>
        <position position="318"/>
    </location>
    <ligand>
        <name>K(+)</name>
        <dbReference type="ChEBI" id="CHEBI:29103"/>
    </ligand>
</feature>
<keyword evidence="12" id="KW-1185">Reference proteome</keyword>
<dbReference type="AlphaFoldDB" id="A0A9P3GFZ8"/>
<comment type="caution">
    <text evidence="9">Lacks conserved residue(s) required for the propagation of feature annotation.</text>
</comment>
<keyword evidence="9" id="KW-0963">Cytoplasm</keyword>
<dbReference type="InterPro" id="IPR002139">
    <property type="entry name" value="Ribo/fructo_kinase"/>
</dbReference>
<dbReference type="GO" id="GO:0005737">
    <property type="term" value="C:cytoplasm"/>
    <property type="evidence" value="ECO:0007669"/>
    <property type="project" value="UniProtKB-SubCell"/>
</dbReference>
<feature type="active site" description="Proton acceptor" evidence="9">
    <location>
        <position position="274"/>
    </location>
</feature>
<evidence type="ECO:0000313" key="11">
    <source>
        <dbReference type="EMBL" id="GJE95313.1"/>
    </source>
</evidence>
<comment type="function">
    <text evidence="9">Catalyzes the phosphorylation of ribose at O-5 in a reaction requiring ATP and magnesium. The resulting D-ribose-5-phosphate can then be used either for sythesis of nucleotides, histidine, and tryptophan, or as a component of the pentose phosphate pathway.</text>
</comment>
<gene>
    <name evidence="11" type="ORF">PsYK624_114970</name>
</gene>
<dbReference type="PRINTS" id="PR00990">
    <property type="entry name" value="RIBOKINASE"/>
</dbReference>
<dbReference type="HAMAP" id="MF_01987">
    <property type="entry name" value="Ribokinase"/>
    <property type="match status" value="1"/>
</dbReference>
<dbReference type="Proteomes" id="UP000703269">
    <property type="component" value="Unassembled WGS sequence"/>
</dbReference>
<feature type="binding site" evidence="9">
    <location>
        <position position="312"/>
    </location>
    <ligand>
        <name>K(+)</name>
        <dbReference type="ChEBI" id="CHEBI:29103"/>
    </ligand>
</feature>
<proteinExistence type="inferred from homology"/>
<reference evidence="11 12" key="1">
    <citation type="submission" date="2021-08" db="EMBL/GenBank/DDBJ databases">
        <title>Draft Genome Sequence of Phanerochaete sordida strain YK-624.</title>
        <authorList>
            <person name="Mori T."/>
            <person name="Dohra H."/>
            <person name="Suzuki T."/>
            <person name="Kawagishi H."/>
            <person name="Hirai H."/>
        </authorList>
    </citation>
    <scope>NUCLEOTIDE SEQUENCE [LARGE SCALE GENOMIC DNA]</scope>
    <source>
        <strain evidence="11 12">YK-624</strain>
    </source>
</reference>
<evidence type="ECO:0000256" key="8">
    <source>
        <dbReference type="ARBA" id="ARBA00023277"/>
    </source>
</evidence>
<keyword evidence="5 9" id="KW-0067">ATP-binding</keyword>
<sequence>MANVQREPLCLVRGSINIDEFFHVPTVVQPGETLSSTHFERRAGGKGANQASAVAKAGARVKLIGAVGEDGMHLVQGLRTIGVDVSDVVIDDSEPTGRAIIQLTPEGENCIILHKGANFLSTPPLLAAPDAHPGLSYTHLLLQNEVPWDATVAYLSHASSIGATTVWNPSPLPTPAQLQAFPWASLSWLVVNEGEVRGLLAALGAHAPGGAGGPVAQASALLQTLHAQRGFAAVSIVCTLGAHGLVALLPHNDTVHVPAAKLDGPVRDTTGAGDCFAGYFVAGLMHARELSPEDVRSALVRAVEAAGLCVQRPGAVESIPLREEVEKRLSSQ</sequence>
<dbReference type="GO" id="GO:0004747">
    <property type="term" value="F:ribokinase activity"/>
    <property type="evidence" value="ECO:0007669"/>
    <property type="project" value="UniProtKB-UniRule"/>
</dbReference>
<evidence type="ECO:0000256" key="1">
    <source>
        <dbReference type="ARBA" id="ARBA00022679"/>
    </source>
</evidence>
<dbReference type="PANTHER" id="PTHR10584">
    <property type="entry name" value="SUGAR KINASE"/>
    <property type="match status" value="1"/>
</dbReference>
<comment type="pathway">
    <text evidence="9">Carbohydrate metabolism; D-ribose degradation; D-ribose 5-phosphate from beta-D-ribopyranose: step 2/2.</text>
</comment>
<feature type="binding site" evidence="9">
    <location>
        <position position="314"/>
    </location>
    <ligand>
        <name>K(+)</name>
        <dbReference type="ChEBI" id="CHEBI:29103"/>
    </ligand>
</feature>
<feature type="binding site" evidence="9">
    <location>
        <position position="145"/>
    </location>
    <ligand>
        <name>substrate</name>
    </ligand>
</feature>
<dbReference type="PANTHER" id="PTHR10584:SF166">
    <property type="entry name" value="RIBOKINASE"/>
    <property type="match status" value="1"/>
</dbReference>
<evidence type="ECO:0000256" key="9">
    <source>
        <dbReference type="HAMAP-Rule" id="MF_03215"/>
    </source>
</evidence>
<dbReference type="InterPro" id="IPR029056">
    <property type="entry name" value="Ribokinase-like"/>
</dbReference>
<evidence type="ECO:0000256" key="5">
    <source>
        <dbReference type="ARBA" id="ARBA00022840"/>
    </source>
</evidence>
<dbReference type="InterPro" id="IPR011611">
    <property type="entry name" value="PfkB_dom"/>
</dbReference>
<keyword evidence="3 9" id="KW-0547">Nucleotide-binding</keyword>
<evidence type="ECO:0000256" key="6">
    <source>
        <dbReference type="ARBA" id="ARBA00022842"/>
    </source>
</evidence>
<comment type="subcellular location">
    <subcellularLocation>
        <location evidence="9">Cytoplasm</location>
    </subcellularLocation>
    <subcellularLocation>
        <location evidence="9">Nucleus</location>
    </subcellularLocation>
</comment>
<dbReference type="GO" id="GO:0005634">
    <property type="term" value="C:nucleus"/>
    <property type="evidence" value="ECO:0007669"/>
    <property type="project" value="UniProtKB-SubCell"/>
</dbReference>
<dbReference type="GO" id="GO:0005524">
    <property type="term" value="F:ATP binding"/>
    <property type="evidence" value="ECO:0007669"/>
    <property type="project" value="UniProtKB-UniRule"/>
</dbReference>
<evidence type="ECO:0000313" key="12">
    <source>
        <dbReference type="Proteomes" id="UP000703269"/>
    </source>
</evidence>
<feature type="binding site" evidence="9">
    <location>
        <position position="192"/>
    </location>
    <ligand>
        <name>ATP</name>
        <dbReference type="ChEBI" id="CHEBI:30616"/>
    </ligand>
</feature>
<feature type="binding site" evidence="9">
    <location>
        <position position="268"/>
    </location>
    <ligand>
        <name>K(+)</name>
        <dbReference type="ChEBI" id="CHEBI:29103"/>
    </ligand>
</feature>
<comment type="subunit">
    <text evidence="9">Homodimer.</text>
</comment>
<keyword evidence="8 9" id="KW-0119">Carbohydrate metabolism</keyword>
<dbReference type="OrthoDB" id="415590at2759"/>
<feature type="binding site" evidence="9">
    <location>
        <begin position="239"/>
        <end position="244"/>
    </location>
    <ligand>
        <name>ATP</name>
        <dbReference type="ChEBI" id="CHEBI:30616"/>
    </ligand>
</feature>
<dbReference type="GO" id="GO:0046872">
    <property type="term" value="F:metal ion binding"/>
    <property type="evidence" value="ECO:0007669"/>
    <property type="project" value="UniProtKB-KW"/>
</dbReference>
<dbReference type="GO" id="GO:0019303">
    <property type="term" value="P:D-ribose catabolic process"/>
    <property type="evidence" value="ECO:0007669"/>
    <property type="project" value="UniProtKB-UniRule"/>
</dbReference>
<comment type="caution">
    <text evidence="11">The sequence shown here is derived from an EMBL/GenBank/DDBJ whole genome shotgun (WGS) entry which is preliminary data.</text>
</comment>
<dbReference type="CDD" id="cd01174">
    <property type="entry name" value="ribokinase"/>
    <property type="match status" value="1"/>
</dbReference>
<evidence type="ECO:0000259" key="10">
    <source>
        <dbReference type="Pfam" id="PF00294"/>
    </source>
</evidence>
<feature type="binding site" evidence="9">
    <location>
        <begin position="273"/>
        <end position="274"/>
    </location>
    <ligand>
        <name>ATP</name>
        <dbReference type="ChEBI" id="CHEBI:30616"/>
    </ligand>
</feature>
<keyword evidence="7 9" id="KW-0630">Potassium</keyword>
<evidence type="ECO:0000256" key="2">
    <source>
        <dbReference type="ARBA" id="ARBA00022723"/>
    </source>
</evidence>
<feature type="binding site" evidence="9">
    <location>
        <position position="270"/>
    </location>
    <ligand>
        <name>K(+)</name>
        <dbReference type="ChEBI" id="CHEBI:29103"/>
    </ligand>
</feature>
<feature type="binding site" evidence="9">
    <location>
        <begin position="45"/>
        <end position="49"/>
    </location>
    <ligand>
        <name>substrate</name>
    </ligand>
</feature>
<feature type="binding site" evidence="9">
    <location>
        <begin position="17"/>
        <end position="19"/>
    </location>
    <ligand>
        <name>substrate</name>
    </ligand>
</feature>
<comment type="similarity">
    <text evidence="9">Belongs to the carbohydrate kinase PfkB family. Ribokinase subfamily.</text>
</comment>
<dbReference type="InterPro" id="IPR011877">
    <property type="entry name" value="Ribokinase"/>
</dbReference>
<feature type="binding site" evidence="9">
    <location>
        <position position="274"/>
    </location>
    <ligand>
        <name>substrate</name>
    </ligand>
</feature>
<organism evidence="11 12">
    <name type="scientific">Phanerochaete sordida</name>
    <dbReference type="NCBI Taxonomy" id="48140"/>
    <lineage>
        <taxon>Eukaryota</taxon>
        <taxon>Fungi</taxon>
        <taxon>Dikarya</taxon>
        <taxon>Basidiomycota</taxon>
        <taxon>Agaricomycotina</taxon>
        <taxon>Agaricomycetes</taxon>
        <taxon>Polyporales</taxon>
        <taxon>Phanerochaetaceae</taxon>
        <taxon>Phanerochaete</taxon>
    </lineage>
</organism>
<accession>A0A9P3GFZ8</accession>
<keyword evidence="6 9" id="KW-0460">Magnesium</keyword>
<dbReference type="Gene3D" id="3.40.1190.20">
    <property type="match status" value="1"/>
</dbReference>
<comment type="catalytic activity">
    <reaction evidence="9">
        <text>D-ribose + ATP = D-ribose 5-phosphate + ADP + H(+)</text>
        <dbReference type="Rhea" id="RHEA:13697"/>
        <dbReference type="ChEBI" id="CHEBI:15378"/>
        <dbReference type="ChEBI" id="CHEBI:30616"/>
        <dbReference type="ChEBI" id="CHEBI:47013"/>
        <dbReference type="ChEBI" id="CHEBI:78346"/>
        <dbReference type="ChEBI" id="CHEBI:456216"/>
        <dbReference type="EC" id="2.7.1.15"/>
    </reaction>
</comment>
<comment type="cofactor">
    <cofactor evidence="9">
        <name>Mg(2+)</name>
        <dbReference type="ChEBI" id="CHEBI:18420"/>
    </cofactor>
    <text evidence="9">Requires a divalent cation, most likely magnesium in vivo, as an electrophilic catalyst to aid phosphoryl group transfer. It is the chelate of the metal and the nucleotide that is the actual substrate.</text>
</comment>
<evidence type="ECO:0000256" key="3">
    <source>
        <dbReference type="ARBA" id="ARBA00022741"/>
    </source>
</evidence>
<evidence type="ECO:0000256" key="7">
    <source>
        <dbReference type="ARBA" id="ARBA00022958"/>
    </source>
</evidence>
<keyword evidence="2 9" id="KW-0479">Metal-binding</keyword>
<protein>
    <recommendedName>
        <fullName evidence="9">Ribokinase</fullName>
        <shortName evidence="9">RK</shortName>
        <ecNumber evidence="9">2.7.1.15</ecNumber>
    </recommendedName>
</protein>
<feature type="binding site" evidence="9">
    <location>
        <position position="309"/>
    </location>
    <ligand>
        <name>K(+)</name>
        <dbReference type="ChEBI" id="CHEBI:29103"/>
    </ligand>
</feature>
<comment type="activity regulation">
    <text evidence="9">Activated by a monovalent cation that binds near, but not in, the active site. The most likely occupant of the site in vivo is potassium. Ion binding induces a conformational change that may alter substrate affinity.</text>
</comment>
<dbReference type="EMBL" id="BPQB01000047">
    <property type="protein sequence ID" value="GJE95313.1"/>
    <property type="molecule type" value="Genomic_DNA"/>
</dbReference>
<dbReference type="EC" id="2.7.1.15" evidence="9"/>